<dbReference type="Proteomes" id="UP000233556">
    <property type="component" value="Unassembled WGS sequence"/>
</dbReference>
<gene>
    <name evidence="1" type="ORF">llap_14492</name>
</gene>
<keyword evidence="2" id="KW-1185">Reference proteome</keyword>
<evidence type="ECO:0000313" key="2">
    <source>
        <dbReference type="Proteomes" id="UP000233556"/>
    </source>
</evidence>
<dbReference type="EMBL" id="KZ508444">
    <property type="protein sequence ID" value="PKU35207.1"/>
    <property type="molecule type" value="Genomic_DNA"/>
</dbReference>
<evidence type="ECO:0000313" key="1">
    <source>
        <dbReference type="EMBL" id="PKU35207.1"/>
    </source>
</evidence>
<name>A0A2I0TN32_LIMLA</name>
<reference evidence="2" key="1">
    <citation type="submission" date="2017-11" db="EMBL/GenBank/DDBJ databases">
        <authorList>
            <person name="Lima N.C."/>
            <person name="Parody-Merino A.M."/>
            <person name="Battley P.F."/>
            <person name="Fidler A.E."/>
            <person name="Prosdocimi F."/>
        </authorList>
    </citation>
    <scope>NUCLEOTIDE SEQUENCE [LARGE SCALE GENOMIC DNA]</scope>
</reference>
<accession>A0A2I0TN32</accession>
<sequence>MNTAAQAASNLAITDETTCIDDQQIEYFIPSEWKQDKRKFEELDWDDWMKWVVLQEDLFVERLVIATRQSGSQPVVHRFVAQECSLREDMEQDDTSPDILSPVEQPLEYKSDVDSTSVPAFHFDTDAFILSDL</sequence>
<dbReference type="AlphaFoldDB" id="A0A2I0TN32"/>
<proteinExistence type="predicted"/>
<reference evidence="2" key="2">
    <citation type="submission" date="2017-12" db="EMBL/GenBank/DDBJ databases">
        <title>Genome sequence of the Bar-tailed Godwit (Limosa lapponica baueri).</title>
        <authorList>
            <person name="Lima N.C.B."/>
            <person name="Parody-Merino A.M."/>
            <person name="Battley P.F."/>
            <person name="Fidler A.E."/>
            <person name="Prosdocimi F."/>
        </authorList>
    </citation>
    <scope>NUCLEOTIDE SEQUENCE [LARGE SCALE GENOMIC DNA]</scope>
</reference>
<organism evidence="1 2">
    <name type="scientific">Limosa lapponica baueri</name>
    <dbReference type="NCBI Taxonomy" id="1758121"/>
    <lineage>
        <taxon>Eukaryota</taxon>
        <taxon>Metazoa</taxon>
        <taxon>Chordata</taxon>
        <taxon>Craniata</taxon>
        <taxon>Vertebrata</taxon>
        <taxon>Euteleostomi</taxon>
        <taxon>Archelosauria</taxon>
        <taxon>Archosauria</taxon>
        <taxon>Dinosauria</taxon>
        <taxon>Saurischia</taxon>
        <taxon>Theropoda</taxon>
        <taxon>Coelurosauria</taxon>
        <taxon>Aves</taxon>
        <taxon>Neognathae</taxon>
        <taxon>Neoaves</taxon>
        <taxon>Charadriiformes</taxon>
        <taxon>Scolopacidae</taxon>
        <taxon>Limosa</taxon>
    </lineage>
</organism>
<protein>
    <submittedName>
        <fullName evidence="1">Uncharacterized protein</fullName>
    </submittedName>
</protein>